<dbReference type="Proteomes" id="UP000253562">
    <property type="component" value="Unassembled WGS sequence"/>
</dbReference>
<dbReference type="GO" id="GO:0043709">
    <property type="term" value="P:cell adhesion involved in single-species biofilm formation"/>
    <property type="evidence" value="ECO:0007669"/>
    <property type="project" value="TreeGrafter"/>
</dbReference>
<evidence type="ECO:0000313" key="6">
    <source>
        <dbReference type="EMBL" id="RCS41165.1"/>
    </source>
</evidence>
<dbReference type="EMBL" id="QPEX01000045">
    <property type="protein sequence ID" value="RCS41165.1"/>
    <property type="molecule type" value="Genomic_DNA"/>
</dbReference>
<feature type="transmembrane region" description="Helical" evidence="4">
    <location>
        <begin position="12"/>
        <end position="33"/>
    </location>
</feature>
<comment type="catalytic activity">
    <reaction evidence="2">
        <text>2 GTP = 3',3'-c-di-GMP + 2 diphosphate</text>
        <dbReference type="Rhea" id="RHEA:24898"/>
        <dbReference type="ChEBI" id="CHEBI:33019"/>
        <dbReference type="ChEBI" id="CHEBI:37565"/>
        <dbReference type="ChEBI" id="CHEBI:58805"/>
        <dbReference type="EC" id="2.7.7.65"/>
    </reaction>
</comment>
<dbReference type="InterPro" id="IPR029787">
    <property type="entry name" value="Nucleotide_cyclase"/>
</dbReference>
<dbReference type="PANTHER" id="PTHR45138:SF9">
    <property type="entry name" value="DIGUANYLATE CYCLASE DGCM-RELATED"/>
    <property type="match status" value="1"/>
</dbReference>
<keyword evidence="4" id="KW-1133">Transmembrane helix</keyword>
<dbReference type="RefSeq" id="WP_114372078.1">
    <property type="nucleotide sequence ID" value="NZ_QPEX01000045.1"/>
</dbReference>
<feature type="domain" description="GGDEF" evidence="5">
    <location>
        <begin position="172"/>
        <end position="304"/>
    </location>
</feature>
<dbReference type="FunFam" id="3.30.70.270:FF:000001">
    <property type="entry name" value="Diguanylate cyclase domain protein"/>
    <property type="match status" value="1"/>
</dbReference>
<gene>
    <name evidence="6" type="ORF">DTL42_21570</name>
</gene>
<comment type="caution">
    <text evidence="6">The sequence shown here is derived from an EMBL/GenBank/DDBJ whole genome shotgun (WGS) entry which is preliminary data.</text>
</comment>
<protein>
    <recommendedName>
        <fullName evidence="1">diguanylate cyclase</fullName>
        <ecNumber evidence="1">2.7.7.65</ecNumber>
    </recommendedName>
</protein>
<dbReference type="PANTHER" id="PTHR45138">
    <property type="entry name" value="REGULATORY COMPONENTS OF SENSORY TRANSDUCTION SYSTEM"/>
    <property type="match status" value="1"/>
</dbReference>
<dbReference type="SUPFAM" id="SSF55073">
    <property type="entry name" value="Nucleotide cyclase"/>
    <property type="match status" value="1"/>
</dbReference>
<dbReference type="AlphaFoldDB" id="A0A368KMC9"/>
<dbReference type="InterPro" id="IPR043128">
    <property type="entry name" value="Rev_trsase/Diguanyl_cyclase"/>
</dbReference>
<evidence type="ECO:0000256" key="2">
    <source>
        <dbReference type="ARBA" id="ARBA00034247"/>
    </source>
</evidence>
<dbReference type="EC" id="2.7.7.65" evidence="1"/>
<proteinExistence type="predicted"/>
<keyword evidence="3" id="KW-0175">Coiled coil</keyword>
<dbReference type="OrthoDB" id="243535at2"/>
<name>A0A368KMC9_9BACT</name>
<dbReference type="Pfam" id="PF00990">
    <property type="entry name" value="GGDEF"/>
    <property type="match status" value="1"/>
</dbReference>
<sequence>MAELLTFILGDLFGILTLLLGIAVGITLGRMWAAYLTLAKINAAENKEPATNYREQLAGMIQFTHLFSGDLTKQIEQLETLGEKLDSPSDSAPVDDEARSTKAVQLVAEIAAANQRLKRRLESAEATLKTQAQELEDSLSEARTDALTRLFNRRAFDEEQGRRWAHWQRKQQPYCMLLLDIDHFKQVNDKYGHDAGDLVLREVASRLMAVMRETDYLARIGGEELAVLLPEGDWDAIAAVACKLLDAIRRLPVIYGECEIYVTASCGLMSVTHAESSSGLIKGADEALYAAKSNGRNCGYINDGTTLIPIEDLASGKVTALKKVPRDQLERKKPDSSDVNSAATVSDIEIAASELKNRLFRMSQRAC</sequence>
<dbReference type="NCBIfam" id="TIGR00254">
    <property type="entry name" value="GGDEF"/>
    <property type="match status" value="1"/>
</dbReference>
<reference evidence="6 7" key="1">
    <citation type="submission" date="2018-07" db="EMBL/GenBank/DDBJ databases">
        <title>Comparative genomes isolates from brazilian mangrove.</title>
        <authorList>
            <person name="De Araujo J.E."/>
            <person name="Taketani R.G."/>
            <person name="Silva M.C.P."/>
            <person name="Lourenco M.V."/>
            <person name="Oliveira V.M."/>
            <person name="Andreote F.D."/>
        </authorList>
    </citation>
    <scope>NUCLEOTIDE SEQUENCE [LARGE SCALE GENOMIC DNA]</scope>
    <source>
        <strain evidence="6 7">HEX PRIS-MGV</strain>
    </source>
</reference>
<evidence type="ECO:0000313" key="7">
    <source>
        <dbReference type="Proteomes" id="UP000253562"/>
    </source>
</evidence>
<dbReference type="SMART" id="SM00267">
    <property type="entry name" value="GGDEF"/>
    <property type="match status" value="1"/>
</dbReference>
<dbReference type="Gene3D" id="3.30.70.270">
    <property type="match status" value="1"/>
</dbReference>
<organism evidence="6 7">
    <name type="scientific">Bremerella cremea</name>
    <dbReference type="NCBI Taxonomy" id="1031537"/>
    <lineage>
        <taxon>Bacteria</taxon>
        <taxon>Pseudomonadati</taxon>
        <taxon>Planctomycetota</taxon>
        <taxon>Planctomycetia</taxon>
        <taxon>Pirellulales</taxon>
        <taxon>Pirellulaceae</taxon>
        <taxon>Bremerella</taxon>
    </lineage>
</organism>
<evidence type="ECO:0000259" key="5">
    <source>
        <dbReference type="PROSITE" id="PS50887"/>
    </source>
</evidence>
<keyword evidence="4" id="KW-0472">Membrane</keyword>
<dbReference type="PROSITE" id="PS50887">
    <property type="entry name" value="GGDEF"/>
    <property type="match status" value="1"/>
</dbReference>
<evidence type="ECO:0000256" key="1">
    <source>
        <dbReference type="ARBA" id="ARBA00012528"/>
    </source>
</evidence>
<evidence type="ECO:0000256" key="4">
    <source>
        <dbReference type="SAM" id="Phobius"/>
    </source>
</evidence>
<dbReference type="CDD" id="cd01949">
    <property type="entry name" value="GGDEF"/>
    <property type="match status" value="1"/>
</dbReference>
<evidence type="ECO:0000256" key="3">
    <source>
        <dbReference type="SAM" id="Coils"/>
    </source>
</evidence>
<keyword evidence="4" id="KW-0812">Transmembrane</keyword>
<dbReference type="GO" id="GO:0005886">
    <property type="term" value="C:plasma membrane"/>
    <property type="evidence" value="ECO:0007669"/>
    <property type="project" value="TreeGrafter"/>
</dbReference>
<feature type="coiled-coil region" evidence="3">
    <location>
        <begin position="107"/>
        <end position="145"/>
    </location>
</feature>
<accession>A0A368KMC9</accession>
<dbReference type="GO" id="GO:0052621">
    <property type="term" value="F:diguanylate cyclase activity"/>
    <property type="evidence" value="ECO:0007669"/>
    <property type="project" value="UniProtKB-EC"/>
</dbReference>
<dbReference type="InterPro" id="IPR050469">
    <property type="entry name" value="Diguanylate_Cyclase"/>
</dbReference>
<dbReference type="GO" id="GO:1902201">
    <property type="term" value="P:negative regulation of bacterial-type flagellum-dependent cell motility"/>
    <property type="evidence" value="ECO:0007669"/>
    <property type="project" value="TreeGrafter"/>
</dbReference>
<dbReference type="InterPro" id="IPR000160">
    <property type="entry name" value="GGDEF_dom"/>
</dbReference>